<dbReference type="Proteomes" id="UP001207742">
    <property type="component" value="Unassembled WGS sequence"/>
</dbReference>
<sequence>MATTVVRTAPAVICEILKVVRKQHITPGMLRVVLGGEGILKFAGVKPGFNNKIYIPPAGETTIVFPVYENGAWVSPPGAVKPVVRTYTLRALDLEKKEMYLDFVVHGDSGPASAWALKAVPGDILGVAMKAETPALYPEADWFLLAGDQTALPVLSVILETLPAHVKGVALLEVPGQAEEQPIQTKADMIISWLHNPHPGTGTLLQDMVRNVIIPDRGTQRRFIYAAGESAAIKAIRQYLRKEQDITSDELDAYAYWKYGTAEELSAMERHQEAHS</sequence>
<dbReference type="InterPro" id="IPR039374">
    <property type="entry name" value="SIP_fam"/>
</dbReference>
<dbReference type="Gene3D" id="2.40.30.10">
    <property type="entry name" value="Translation factors"/>
    <property type="match status" value="1"/>
</dbReference>
<evidence type="ECO:0000313" key="4">
    <source>
        <dbReference type="Proteomes" id="UP001207742"/>
    </source>
</evidence>
<dbReference type="PANTHER" id="PTHR30157">
    <property type="entry name" value="FERRIC REDUCTASE, NADPH-DEPENDENT"/>
    <property type="match status" value="1"/>
</dbReference>
<evidence type="ECO:0000256" key="1">
    <source>
        <dbReference type="ARBA" id="ARBA00035644"/>
    </source>
</evidence>
<dbReference type="PANTHER" id="PTHR30157:SF0">
    <property type="entry name" value="NADPH-DEPENDENT FERRIC-CHELATE REDUCTASE"/>
    <property type="match status" value="1"/>
</dbReference>
<organism evidence="3 4">
    <name type="scientific">Chitinophaga nivalis</name>
    <dbReference type="NCBI Taxonomy" id="2991709"/>
    <lineage>
        <taxon>Bacteria</taxon>
        <taxon>Pseudomonadati</taxon>
        <taxon>Bacteroidota</taxon>
        <taxon>Chitinophagia</taxon>
        <taxon>Chitinophagales</taxon>
        <taxon>Chitinophagaceae</taxon>
        <taxon>Chitinophaga</taxon>
    </lineage>
</organism>
<dbReference type="Pfam" id="PF04954">
    <property type="entry name" value="SIP"/>
    <property type="match status" value="1"/>
</dbReference>
<gene>
    <name evidence="3" type="ORF">OL497_05010</name>
</gene>
<evidence type="ECO:0000259" key="2">
    <source>
        <dbReference type="PROSITE" id="PS51384"/>
    </source>
</evidence>
<dbReference type="RefSeq" id="WP_264728377.1">
    <property type="nucleotide sequence ID" value="NZ_JAPDNR010000001.1"/>
</dbReference>
<dbReference type="PROSITE" id="PS51384">
    <property type="entry name" value="FAD_FR"/>
    <property type="match status" value="1"/>
</dbReference>
<reference evidence="3 4" key="1">
    <citation type="submission" date="2022-10" db="EMBL/GenBank/DDBJ databases">
        <title>Chitinophaga nivalis PC15 sp. nov., isolated from Pyeongchang county, South Korea.</title>
        <authorList>
            <person name="Trinh H.N."/>
        </authorList>
    </citation>
    <scope>NUCLEOTIDE SEQUENCE [LARGE SCALE GENOMIC DNA]</scope>
    <source>
        <strain evidence="3 4">PC14</strain>
    </source>
</reference>
<feature type="domain" description="FAD-binding FR-type" evidence="2">
    <location>
        <begin position="12"/>
        <end position="145"/>
    </location>
</feature>
<name>A0ABT3IH04_9BACT</name>
<proteinExistence type="inferred from homology"/>
<dbReference type="InterPro" id="IPR007037">
    <property type="entry name" value="SIP_rossman_dom"/>
</dbReference>
<comment type="caution">
    <text evidence="3">The sequence shown here is derived from an EMBL/GenBank/DDBJ whole genome shotgun (WGS) entry which is preliminary data.</text>
</comment>
<keyword evidence="4" id="KW-1185">Reference proteome</keyword>
<dbReference type="CDD" id="cd06193">
    <property type="entry name" value="siderophore_interacting"/>
    <property type="match status" value="1"/>
</dbReference>
<dbReference type="EMBL" id="JAPDNS010000001">
    <property type="protein sequence ID" value="MCW3483240.1"/>
    <property type="molecule type" value="Genomic_DNA"/>
</dbReference>
<dbReference type="Gene3D" id="3.40.50.80">
    <property type="entry name" value="Nucleotide-binding domain of ferredoxin-NADP reductase (FNR) module"/>
    <property type="match status" value="1"/>
</dbReference>
<evidence type="ECO:0000313" key="3">
    <source>
        <dbReference type="EMBL" id="MCW3483240.1"/>
    </source>
</evidence>
<protein>
    <submittedName>
        <fullName evidence="3">Siderophore-interacting protein</fullName>
    </submittedName>
</protein>
<dbReference type="Pfam" id="PF08021">
    <property type="entry name" value="FAD_binding_9"/>
    <property type="match status" value="1"/>
</dbReference>
<dbReference type="InterPro" id="IPR039261">
    <property type="entry name" value="FNR_nucleotide-bd"/>
</dbReference>
<comment type="similarity">
    <text evidence="1">Belongs to the SIP oxidoreductase family.</text>
</comment>
<dbReference type="InterPro" id="IPR017938">
    <property type="entry name" value="Riboflavin_synthase-like_b-brl"/>
</dbReference>
<dbReference type="InterPro" id="IPR013113">
    <property type="entry name" value="SIP_FAD-bd"/>
</dbReference>
<accession>A0ABT3IH04</accession>
<dbReference type="InterPro" id="IPR017927">
    <property type="entry name" value="FAD-bd_FR_type"/>
</dbReference>
<dbReference type="SUPFAM" id="SSF63380">
    <property type="entry name" value="Riboflavin synthase domain-like"/>
    <property type="match status" value="1"/>
</dbReference>